<gene>
    <name evidence="6" type="ORF">Scep_010776</name>
</gene>
<keyword evidence="2" id="KW-0808">Transferase</keyword>
<dbReference type="InterPro" id="IPR036390">
    <property type="entry name" value="WH_DNA-bd_sf"/>
</dbReference>
<evidence type="ECO:0000313" key="6">
    <source>
        <dbReference type="EMBL" id="KAK9141095.1"/>
    </source>
</evidence>
<protein>
    <recommendedName>
        <fullName evidence="8">O-methyltransferase</fullName>
    </recommendedName>
</protein>
<proteinExistence type="predicted"/>
<evidence type="ECO:0008006" key="8">
    <source>
        <dbReference type="Google" id="ProtNLM"/>
    </source>
</evidence>
<dbReference type="AlphaFoldDB" id="A0AAP0JWR1"/>
<dbReference type="InterPro" id="IPR001077">
    <property type="entry name" value="COMT_C"/>
</dbReference>
<dbReference type="Gene3D" id="3.40.50.150">
    <property type="entry name" value="Vaccinia Virus protein VP39"/>
    <property type="match status" value="1"/>
</dbReference>
<dbReference type="SUPFAM" id="SSF53335">
    <property type="entry name" value="S-adenosyl-L-methionine-dependent methyltransferases"/>
    <property type="match status" value="1"/>
</dbReference>
<dbReference type="GO" id="GO:0032259">
    <property type="term" value="P:methylation"/>
    <property type="evidence" value="ECO:0007669"/>
    <property type="project" value="UniProtKB-KW"/>
</dbReference>
<name>A0AAP0JWR1_9MAGN</name>
<dbReference type="InterPro" id="IPR016461">
    <property type="entry name" value="COMT-like"/>
</dbReference>
<feature type="domain" description="O-methyltransferase C-terminal" evidence="4">
    <location>
        <begin position="126"/>
        <end position="332"/>
    </location>
</feature>
<accession>A0AAP0JWR1</accession>
<evidence type="ECO:0000256" key="3">
    <source>
        <dbReference type="ARBA" id="ARBA00022691"/>
    </source>
</evidence>
<keyword evidence="3" id="KW-0949">S-adenosyl-L-methionine</keyword>
<dbReference type="InterPro" id="IPR036388">
    <property type="entry name" value="WH-like_DNA-bd_sf"/>
</dbReference>
<dbReference type="FunFam" id="3.40.50.150:FF:000057">
    <property type="entry name" value="O-methyltransferase ZRP4"/>
    <property type="match status" value="1"/>
</dbReference>
<reference evidence="6 7" key="1">
    <citation type="submission" date="2024-01" db="EMBL/GenBank/DDBJ databases">
        <title>Genome assemblies of Stephania.</title>
        <authorList>
            <person name="Yang L."/>
        </authorList>
    </citation>
    <scope>NUCLEOTIDE SEQUENCE [LARGE SCALE GENOMIC DNA]</scope>
    <source>
        <strain evidence="6">JXDWG</strain>
        <tissue evidence="6">Leaf</tissue>
    </source>
</reference>
<dbReference type="Gene3D" id="1.10.10.10">
    <property type="entry name" value="Winged helix-like DNA-binding domain superfamily/Winged helix DNA-binding domain"/>
    <property type="match status" value="1"/>
</dbReference>
<evidence type="ECO:0000256" key="1">
    <source>
        <dbReference type="ARBA" id="ARBA00022603"/>
    </source>
</evidence>
<dbReference type="InterPro" id="IPR012967">
    <property type="entry name" value="COMT_dimerisation"/>
</dbReference>
<dbReference type="GO" id="GO:0008171">
    <property type="term" value="F:O-methyltransferase activity"/>
    <property type="evidence" value="ECO:0007669"/>
    <property type="project" value="InterPro"/>
</dbReference>
<feature type="domain" description="O-methyltransferase dimerisation" evidence="5">
    <location>
        <begin position="17"/>
        <end position="104"/>
    </location>
</feature>
<dbReference type="PANTHER" id="PTHR11746">
    <property type="entry name" value="O-METHYLTRANSFERASE"/>
    <property type="match status" value="1"/>
</dbReference>
<dbReference type="Pfam" id="PF00891">
    <property type="entry name" value="Methyltransf_2"/>
    <property type="match status" value="1"/>
</dbReference>
<dbReference type="InterPro" id="IPR029063">
    <property type="entry name" value="SAM-dependent_MTases_sf"/>
</dbReference>
<comment type="caution">
    <text evidence="6">The sequence shown here is derived from an EMBL/GenBank/DDBJ whole genome shotgun (WGS) entry which is preliminary data.</text>
</comment>
<evidence type="ECO:0000259" key="5">
    <source>
        <dbReference type="Pfam" id="PF08100"/>
    </source>
</evidence>
<evidence type="ECO:0000256" key="2">
    <source>
        <dbReference type="ARBA" id="ARBA00022679"/>
    </source>
</evidence>
<dbReference type="PROSITE" id="PS51683">
    <property type="entry name" value="SAM_OMT_II"/>
    <property type="match status" value="1"/>
</dbReference>
<evidence type="ECO:0000259" key="4">
    <source>
        <dbReference type="Pfam" id="PF00891"/>
    </source>
</evidence>
<dbReference type="GO" id="GO:0046983">
    <property type="term" value="F:protein dimerization activity"/>
    <property type="evidence" value="ECO:0007669"/>
    <property type="project" value="InterPro"/>
</dbReference>
<keyword evidence="7" id="KW-1185">Reference proteome</keyword>
<dbReference type="EMBL" id="JBBNAG010000004">
    <property type="protein sequence ID" value="KAK9141095.1"/>
    <property type="molecule type" value="Genomic_DNA"/>
</dbReference>
<dbReference type="Pfam" id="PF08100">
    <property type="entry name" value="Dimerisation"/>
    <property type="match status" value="1"/>
</dbReference>
<organism evidence="6 7">
    <name type="scientific">Stephania cephalantha</name>
    <dbReference type="NCBI Taxonomy" id="152367"/>
    <lineage>
        <taxon>Eukaryota</taxon>
        <taxon>Viridiplantae</taxon>
        <taxon>Streptophyta</taxon>
        <taxon>Embryophyta</taxon>
        <taxon>Tracheophyta</taxon>
        <taxon>Spermatophyta</taxon>
        <taxon>Magnoliopsida</taxon>
        <taxon>Ranunculales</taxon>
        <taxon>Menispermaceae</taxon>
        <taxon>Menispermoideae</taxon>
        <taxon>Cissampelideae</taxon>
        <taxon>Stephania</taxon>
    </lineage>
</organism>
<dbReference type="Proteomes" id="UP001419268">
    <property type="component" value="Unassembled WGS sequence"/>
</dbReference>
<sequence length="417" mass="46879">MATQNLKQDQASQAKLWSFIYGFAESLVVKSAIQLDIPDIIHNHGKPMTLSNLASRIPSPNGAADHDRLFRIMRYLVHMNLFTKESIDGEDHYGLAPAAKYLVKGWEKSMVPSILCITDKEFMSPWYHLKEGLGNESTTAFEKALGMNIWDYMSKNPKKNNIFNEAMACDTRLLMSALVSECKDMFQGIKSLVDVGGGTGTAVRHIAKAYPHINCSVYDLPHVAADSPTYPEVTRIEGDMFKFIPKADAILMKCILHDWADDECIKILKKCKEALPSNGGKVILVDIVLNAFSEHPYTKMRMVMDLDMMLNCGGKERTEEEWKKIIYAAGFSRYNIRQVNAIQRVWPNGKGEDEVVWGGEGVREGVEVDVGGVVDDREDDVALGARATWEGAKWAPRLMRGCALRWVRVKMVREKPT</sequence>
<dbReference type="SUPFAM" id="SSF46785">
    <property type="entry name" value="Winged helix' DNA-binding domain"/>
    <property type="match status" value="1"/>
</dbReference>
<evidence type="ECO:0000313" key="7">
    <source>
        <dbReference type="Proteomes" id="UP001419268"/>
    </source>
</evidence>
<keyword evidence="1" id="KW-0489">Methyltransferase</keyword>